<keyword evidence="2" id="KW-0472">Membrane</keyword>
<feature type="transmembrane region" description="Helical" evidence="2">
    <location>
        <begin position="64"/>
        <end position="80"/>
    </location>
</feature>
<dbReference type="Pfam" id="PF10756">
    <property type="entry name" value="bPH_6"/>
    <property type="match status" value="1"/>
</dbReference>
<dbReference type="Proteomes" id="UP000466307">
    <property type="component" value="Unassembled WGS sequence"/>
</dbReference>
<comment type="caution">
    <text evidence="4">The sequence shown here is derived from an EMBL/GenBank/DDBJ whole genome shotgun (WGS) entry which is preliminary data.</text>
</comment>
<keyword evidence="2" id="KW-1133">Transmembrane helix</keyword>
<feature type="region of interest" description="Disordered" evidence="1">
    <location>
        <begin position="32"/>
        <end position="51"/>
    </location>
</feature>
<organism evidence="4 5">
    <name type="scientific">Gordonia desulfuricans</name>
    <dbReference type="NCBI Taxonomy" id="89051"/>
    <lineage>
        <taxon>Bacteria</taxon>
        <taxon>Bacillati</taxon>
        <taxon>Actinomycetota</taxon>
        <taxon>Actinomycetes</taxon>
        <taxon>Mycobacteriales</taxon>
        <taxon>Gordoniaceae</taxon>
        <taxon>Gordonia</taxon>
    </lineage>
</organism>
<sequence>MVPHPGKTLVVGATGERPADLRRCGCHNGSVSSAASSGSESTPAASGADPEVPELPQTFRLSKLAYFAVPMAFLVALVLAGASLPWLGWTLILPVFLALWIARIRTVVTEDGLRAVSTFSARDVSWPEIEGLQFTKWGPVRAVLADDTRVKLPTITFQDLPRLSAASRGRIPDPYASADAAR</sequence>
<reference evidence="4 5" key="1">
    <citation type="submission" date="2020-01" db="EMBL/GenBank/DDBJ databases">
        <title>Investigation of new actinobacteria for the biodesulphurisation of diesel fuel.</title>
        <authorList>
            <person name="Athi Narayanan S.M."/>
        </authorList>
    </citation>
    <scope>NUCLEOTIDE SEQUENCE [LARGE SCALE GENOMIC DNA]</scope>
    <source>
        <strain evidence="4 5">213E</strain>
    </source>
</reference>
<name>A0A7K3LT21_9ACTN</name>
<evidence type="ECO:0000313" key="5">
    <source>
        <dbReference type="Proteomes" id="UP000466307"/>
    </source>
</evidence>
<gene>
    <name evidence="4" type="ORF">GYA93_17505</name>
</gene>
<evidence type="ECO:0000259" key="3">
    <source>
        <dbReference type="Pfam" id="PF10756"/>
    </source>
</evidence>
<dbReference type="AlphaFoldDB" id="A0A7K3LT21"/>
<feature type="domain" description="Low molecular weight protein antigen 6 PH" evidence="3">
    <location>
        <begin position="103"/>
        <end position="173"/>
    </location>
</feature>
<feature type="compositionally biased region" description="Low complexity" evidence="1">
    <location>
        <begin position="32"/>
        <end position="48"/>
    </location>
</feature>
<keyword evidence="2" id="KW-0812">Transmembrane</keyword>
<keyword evidence="5" id="KW-1185">Reference proteome</keyword>
<proteinExistence type="predicted"/>
<evidence type="ECO:0000313" key="4">
    <source>
        <dbReference type="EMBL" id="NDK91362.1"/>
    </source>
</evidence>
<protein>
    <submittedName>
        <fullName evidence="4">PH domain-containing protein</fullName>
    </submittedName>
</protein>
<dbReference type="EMBL" id="JAADZU010000065">
    <property type="protein sequence ID" value="NDK91362.1"/>
    <property type="molecule type" value="Genomic_DNA"/>
</dbReference>
<evidence type="ECO:0000256" key="2">
    <source>
        <dbReference type="SAM" id="Phobius"/>
    </source>
</evidence>
<evidence type="ECO:0000256" key="1">
    <source>
        <dbReference type="SAM" id="MobiDB-lite"/>
    </source>
</evidence>
<accession>A0A7K3LT21</accession>
<dbReference type="InterPro" id="IPR019692">
    <property type="entry name" value="CFP-6_PH"/>
</dbReference>